<dbReference type="SUPFAM" id="SSF52266">
    <property type="entry name" value="SGNH hydrolase"/>
    <property type="match status" value="1"/>
</dbReference>
<accession>A0A7W9AZX3</accession>
<evidence type="ECO:0008006" key="5">
    <source>
        <dbReference type="Google" id="ProtNLM"/>
    </source>
</evidence>
<feature type="compositionally biased region" description="Basic residues" evidence="1">
    <location>
        <begin position="61"/>
        <end position="72"/>
    </location>
</feature>
<proteinExistence type="predicted"/>
<feature type="compositionally biased region" description="Basic and acidic residues" evidence="1">
    <location>
        <begin position="50"/>
        <end position="60"/>
    </location>
</feature>
<dbReference type="InterPro" id="IPR036514">
    <property type="entry name" value="SGNH_hydro_sf"/>
</dbReference>
<dbReference type="EMBL" id="JACIJG010000015">
    <property type="protein sequence ID" value="MBB5703552.1"/>
    <property type="molecule type" value="Genomic_DNA"/>
</dbReference>
<comment type="caution">
    <text evidence="3">The sequence shown here is derived from an EMBL/GenBank/DDBJ whole genome shotgun (WGS) entry which is preliminary data.</text>
</comment>
<dbReference type="Gene3D" id="3.40.50.1110">
    <property type="entry name" value="SGNH hydrolase"/>
    <property type="match status" value="1"/>
</dbReference>
<dbReference type="RefSeq" id="WP_183655458.1">
    <property type="nucleotide sequence ID" value="NZ_JACIJG010000015.1"/>
</dbReference>
<protein>
    <recommendedName>
        <fullName evidence="5">SGNH hydrolase-type esterase domain-containing protein</fullName>
    </recommendedName>
</protein>
<dbReference type="Pfam" id="PF04311">
    <property type="entry name" value="DUF459"/>
    <property type="match status" value="1"/>
</dbReference>
<feature type="compositionally biased region" description="Low complexity" evidence="1">
    <location>
        <begin position="349"/>
        <end position="360"/>
    </location>
</feature>
<keyword evidence="2" id="KW-0732">Signal</keyword>
<evidence type="ECO:0000256" key="1">
    <source>
        <dbReference type="SAM" id="MobiDB-lite"/>
    </source>
</evidence>
<gene>
    <name evidence="3" type="ORF">FHS76_003459</name>
</gene>
<dbReference type="InterPro" id="IPR006311">
    <property type="entry name" value="TAT_signal"/>
</dbReference>
<keyword evidence="4" id="KW-1185">Reference proteome</keyword>
<name>A0A7W9AZX3_9HYPH</name>
<dbReference type="Proteomes" id="UP000555546">
    <property type="component" value="Unassembled WGS sequence"/>
</dbReference>
<dbReference type="CDD" id="cd01829">
    <property type="entry name" value="SGNH_hydrolase_peri2"/>
    <property type="match status" value="1"/>
</dbReference>
<evidence type="ECO:0000313" key="4">
    <source>
        <dbReference type="Proteomes" id="UP000555546"/>
    </source>
</evidence>
<feature type="compositionally biased region" description="Basic and acidic residues" evidence="1">
    <location>
        <begin position="315"/>
        <end position="325"/>
    </location>
</feature>
<feature type="region of interest" description="Disordered" evidence="1">
    <location>
        <begin position="304"/>
        <end position="381"/>
    </location>
</feature>
<evidence type="ECO:0000313" key="3">
    <source>
        <dbReference type="EMBL" id="MBB5703552.1"/>
    </source>
</evidence>
<dbReference type="AlphaFoldDB" id="A0A7W9AZX3"/>
<dbReference type="InterPro" id="IPR007407">
    <property type="entry name" value="DUF459"/>
</dbReference>
<reference evidence="3 4" key="1">
    <citation type="submission" date="2020-08" db="EMBL/GenBank/DDBJ databases">
        <title>Genomic Encyclopedia of Type Strains, Phase IV (KMG-IV): sequencing the most valuable type-strain genomes for metagenomic binning, comparative biology and taxonomic classification.</title>
        <authorList>
            <person name="Goeker M."/>
        </authorList>
    </citation>
    <scope>NUCLEOTIDE SEQUENCE [LARGE SCALE GENOMIC DNA]</scope>
    <source>
        <strain evidence="3 4">DSM 26944</strain>
    </source>
</reference>
<evidence type="ECO:0000256" key="2">
    <source>
        <dbReference type="SAM" id="SignalP"/>
    </source>
</evidence>
<dbReference type="GO" id="GO:0016788">
    <property type="term" value="F:hydrolase activity, acting on ester bonds"/>
    <property type="evidence" value="ECO:0007669"/>
    <property type="project" value="UniProtKB-ARBA"/>
</dbReference>
<feature type="signal peptide" evidence="2">
    <location>
        <begin position="1"/>
        <end position="31"/>
    </location>
</feature>
<organism evidence="3 4">
    <name type="scientific">Brucella daejeonensis</name>
    <dbReference type="NCBI Taxonomy" id="659015"/>
    <lineage>
        <taxon>Bacteria</taxon>
        <taxon>Pseudomonadati</taxon>
        <taxon>Pseudomonadota</taxon>
        <taxon>Alphaproteobacteria</taxon>
        <taxon>Hyphomicrobiales</taxon>
        <taxon>Brucellaceae</taxon>
        <taxon>Brucella/Ochrobactrum group</taxon>
        <taxon>Brucella</taxon>
    </lineage>
</organism>
<feature type="region of interest" description="Disordered" evidence="1">
    <location>
        <begin position="45"/>
        <end position="91"/>
    </location>
</feature>
<dbReference type="PROSITE" id="PS51318">
    <property type="entry name" value="TAT"/>
    <property type="match status" value="1"/>
</dbReference>
<sequence length="381" mass="41513">MNANRNIRDFAKSAAIALAALALLLSGLATASAQERPRTLFDMLFGPRQAEPRRQHERPVQRRARPKPKRTQKATSPASRPAPRPAAPAVDYVEKKPDAKKILVVGDFIGNGLAEGLDIAFASDPDLKVVSRVNGSSGFVRDDHFDWPENIGGIVDEEKPDTVVVMIGANDRQAITIKGTGLPLRSPEWNEEYQKRVAAFVKSIGDKHVPFVWIGQPPFRPRGMSQDMLALNEFYRGATEKAGGKFADVWDGFVDEDGNFTQTGFDINGQTARLRGNDGINITSAGKRKLAFYAEKPLRAYLGGGNAEDQPLPAAERHDPSRPVDRVAPMSLRDIDRDESGVLLGGSLPTRPQAARPAPTGNKPSPGRADDFTWPRAGINP</sequence>
<feature type="chain" id="PRO_5031412486" description="SGNH hydrolase-type esterase domain-containing protein" evidence="2">
    <location>
        <begin position="32"/>
        <end position="381"/>
    </location>
</feature>